<dbReference type="EMBL" id="QKYT01000189">
    <property type="protein sequence ID" value="RIA90145.1"/>
    <property type="molecule type" value="Genomic_DNA"/>
</dbReference>
<proteinExistence type="predicted"/>
<dbReference type="Gene3D" id="1.10.510.10">
    <property type="entry name" value="Transferase(Phosphotransferase) domain 1"/>
    <property type="match status" value="2"/>
</dbReference>
<comment type="caution">
    <text evidence="2">The sequence shown here is derived from an EMBL/GenBank/DDBJ whole genome shotgun (WGS) entry which is preliminary data.</text>
</comment>
<reference evidence="2 3" key="1">
    <citation type="submission" date="2018-06" db="EMBL/GenBank/DDBJ databases">
        <title>Comparative genomics reveals the genomic features of Rhizophagus irregularis, R. cerebriforme, R. diaphanum and Gigaspora rosea, and their symbiotic lifestyle signature.</title>
        <authorList>
            <person name="Morin E."/>
            <person name="San Clemente H."/>
            <person name="Chen E.C.H."/>
            <person name="De La Providencia I."/>
            <person name="Hainaut M."/>
            <person name="Kuo A."/>
            <person name="Kohler A."/>
            <person name="Murat C."/>
            <person name="Tang N."/>
            <person name="Roy S."/>
            <person name="Loubradou J."/>
            <person name="Henrissat B."/>
            <person name="Grigoriev I.V."/>
            <person name="Corradi N."/>
            <person name="Roux C."/>
            <person name="Martin F.M."/>
        </authorList>
    </citation>
    <scope>NUCLEOTIDE SEQUENCE [LARGE SCALE GENOMIC DNA]</scope>
    <source>
        <strain evidence="2 3">DAOM 227022</strain>
    </source>
</reference>
<dbReference type="PROSITE" id="PS50011">
    <property type="entry name" value="PROTEIN_KINASE_DOM"/>
    <property type="match status" value="1"/>
</dbReference>
<dbReference type="SUPFAM" id="SSF56112">
    <property type="entry name" value="Protein kinase-like (PK-like)"/>
    <property type="match status" value="1"/>
</dbReference>
<keyword evidence="3" id="KW-1185">Reference proteome</keyword>
<dbReference type="GO" id="GO:0004674">
    <property type="term" value="F:protein serine/threonine kinase activity"/>
    <property type="evidence" value="ECO:0007669"/>
    <property type="project" value="TreeGrafter"/>
</dbReference>
<organism evidence="2 3">
    <name type="scientific">Glomus cerebriforme</name>
    <dbReference type="NCBI Taxonomy" id="658196"/>
    <lineage>
        <taxon>Eukaryota</taxon>
        <taxon>Fungi</taxon>
        <taxon>Fungi incertae sedis</taxon>
        <taxon>Mucoromycota</taxon>
        <taxon>Glomeromycotina</taxon>
        <taxon>Glomeromycetes</taxon>
        <taxon>Glomerales</taxon>
        <taxon>Glomeraceae</taxon>
        <taxon>Glomus</taxon>
    </lineage>
</organism>
<dbReference type="AlphaFoldDB" id="A0A397T1N0"/>
<keyword evidence="2" id="KW-0418">Kinase</keyword>
<dbReference type="InterPro" id="IPR001245">
    <property type="entry name" value="Ser-Thr/Tyr_kinase_cat_dom"/>
</dbReference>
<protein>
    <submittedName>
        <fullName evidence="2">Kinase-like domain-containing protein</fullName>
    </submittedName>
</protein>
<dbReference type="OrthoDB" id="122279at2759"/>
<dbReference type="InterPro" id="IPR000719">
    <property type="entry name" value="Prot_kinase_dom"/>
</dbReference>
<dbReference type="Proteomes" id="UP000265703">
    <property type="component" value="Unassembled WGS sequence"/>
</dbReference>
<dbReference type="Pfam" id="PF07714">
    <property type="entry name" value="PK_Tyr_Ser-Thr"/>
    <property type="match status" value="1"/>
</dbReference>
<evidence type="ECO:0000259" key="1">
    <source>
        <dbReference type="PROSITE" id="PS50011"/>
    </source>
</evidence>
<keyword evidence="2" id="KW-0808">Transferase</keyword>
<name>A0A397T1N0_9GLOM</name>
<evidence type="ECO:0000313" key="2">
    <source>
        <dbReference type="EMBL" id="RIA90145.1"/>
    </source>
</evidence>
<gene>
    <name evidence="2" type="ORF">C1645_823708</name>
</gene>
<dbReference type="PANTHER" id="PTHR44329">
    <property type="entry name" value="SERINE/THREONINE-PROTEIN KINASE TNNI3K-RELATED"/>
    <property type="match status" value="1"/>
</dbReference>
<dbReference type="InterPro" id="IPR051681">
    <property type="entry name" value="Ser/Thr_Kinases-Pseudokinases"/>
</dbReference>
<dbReference type="STRING" id="658196.A0A397T1N0"/>
<dbReference type="GO" id="GO:0005524">
    <property type="term" value="F:ATP binding"/>
    <property type="evidence" value="ECO:0007669"/>
    <property type="project" value="InterPro"/>
</dbReference>
<accession>A0A397T1N0</accession>
<dbReference type="InterPro" id="IPR011009">
    <property type="entry name" value="Kinase-like_dom_sf"/>
</dbReference>
<feature type="domain" description="Protein kinase" evidence="1">
    <location>
        <begin position="37"/>
        <end position="265"/>
    </location>
</feature>
<sequence length="343" mass="40732">MALRAGKNNFIDKFIQEAQLGAKNSYEVLEWIPYNRLKNINYYDKGGFSEIYKAIWLDGPIDNWNFDKQQWDRWNPKLWKYHYNCQKQIFSKFIQIFGITQDPYTLNYMIVMSYAKEGSLRKCLFNIVKLKWQYKLQLLKNIILGLKIIHESELVHCDLHDDSINRHYGVLPYMAPEVLRNKPYTSAGDIYSFSMIMWEFTSGVPPFNNRAHDHQLSLSICKGERPEIIENTPKCYTDLMEKCWDTDSSKRPTIINLENIISQWLRCVNEHYNLNNENDNITTDRNTDNQSIKNWDDNTTIHVTTRNQQLKLLKAKEIIENENLMRRNEEKAKNGKNNLRQSI</sequence>
<evidence type="ECO:0000313" key="3">
    <source>
        <dbReference type="Proteomes" id="UP000265703"/>
    </source>
</evidence>